<reference evidence="1" key="1">
    <citation type="submission" date="2021-10" db="EMBL/GenBank/DDBJ databases">
        <authorList>
            <person name="Piombo E."/>
        </authorList>
    </citation>
    <scope>NUCLEOTIDE SEQUENCE</scope>
</reference>
<evidence type="ECO:0000313" key="1">
    <source>
        <dbReference type="EMBL" id="CAG9976212.1"/>
    </source>
</evidence>
<keyword evidence="2" id="KW-1185">Reference proteome</keyword>
<dbReference type="PANTHER" id="PTHR38111:SF6">
    <property type="entry name" value="FINGER DOMAIN PROTEIN, PUTATIVE (AFU_ORTHOLOGUE AFUA_8G01940)-RELATED"/>
    <property type="match status" value="1"/>
</dbReference>
<dbReference type="AlphaFoldDB" id="A0A9N9U723"/>
<accession>A0A9N9U723</accession>
<proteinExistence type="predicted"/>
<comment type="caution">
    <text evidence="1">The sequence shown here is derived from an EMBL/GenBank/DDBJ whole genome shotgun (WGS) entry which is preliminary data.</text>
</comment>
<organism evidence="1 2">
    <name type="scientific">Clonostachys byssicola</name>
    <dbReference type="NCBI Taxonomy" id="160290"/>
    <lineage>
        <taxon>Eukaryota</taxon>
        <taxon>Fungi</taxon>
        <taxon>Dikarya</taxon>
        <taxon>Ascomycota</taxon>
        <taxon>Pezizomycotina</taxon>
        <taxon>Sordariomycetes</taxon>
        <taxon>Hypocreomycetidae</taxon>
        <taxon>Hypocreales</taxon>
        <taxon>Bionectriaceae</taxon>
        <taxon>Clonostachys</taxon>
    </lineage>
</organism>
<dbReference type="InterPro" id="IPR053178">
    <property type="entry name" value="Osmoadaptation_assoc"/>
</dbReference>
<gene>
    <name evidence="1" type="ORF">CBYS24578_00014118</name>
</gene>
<dbReference type="PANTHER" id="PTHR38111">
    <property type="entry name" value="ZN(2)-C6 FUNGAL-TYPE DOMAIN-CONTAINING PROTEIN-RELATED"/>
    <property type="match status" value="1"/>
</dbReference>
<dbReference type="OrthoDB" id="5126878at2759"/>
<name>A0A9N9U723_9HYPO</name>
<sequence length="487" mass="54185">MEECGANGFDFIAYQPKGKQRDDVRSRIRSHAMKATSASRRKQNQADVKLPTEVPAIDMHHCLHHPVPTFALEVTKIGEYGLHPIDLSALTSIHLGIRYGYLLCILFNSSSSMGNFEAKRRLISDGVRASTILRTESTLSGLLICRQQSYFSFIPSRVGQTEALHNAFQCLRTVAHSTLAPSRKASDGLIMKDYGKALRSLQCAIDDEVNRYTAETLCAIGLLAIFEVLNPTTGHMWSRHISGASQLIQARGPYGFTSEFDRCLITALVYPICIEALFTSQECFLDNPEWTGVLESAVIAQDTFSDRSRLGVTLMTFMTRIPNLALMTFQLLSADTCLETAELQAGVAKLRSLRSAIIAWRRSFNTALMNAVDVCHTAKDETGKRYELLAICIVLHILTTRMLLCISPNEREFLEEEVQNQAAELKEIQVSVAGKHGRAAFLISQKAMTADAAIATHSDFQESVGTWSLMEPWKLARFLELAKKKEV</sequence>
<dbReference type="Proteomes" id="UP000754883">
    <property type="component" value="Unassembled WGS sequence"/>
</dbReference>
<dbReference type="EMBL" id="CABFNO020001273">
    <property type="protein sequence ID" value="CAG9976212.1"/>
    <property type="molecule type" value="Genomic_DNA"/>
</dbReference>
<protein>
    <submittedName>
        <fullName evidence="1">Uncharacterized protein</fullName>
    </submittedName>
</protein>
<evidence type="ECO:0000313" key="2">
    <source>
        <dbReference type="Proteomes" id="UP000754883"/>
    </source>
</evidence>